<keyword evidence="3" id="KW-1185">Reference proteome</keyword>
<gene>
    <name evidence="2" type="ORF">ASILVAE211_25715</name>
</gene>
<reference evidence="2" key="1">
    <citation type="journal article" date="2021" name="Microorganisms">
        <title>Acidisoma silvae sp. nov. and Acidisomacellulosilytica sp. nov., Two Acidophilic Bacteria Isolated from Decaying Wood, Hydrolyzing Cellulose and Producing Poly-3-hydroxybutyrate.</title>
        <authorList>
            <person name="Mieszkin S."/>
            <person name="Pouder E."/>
            <person name="Uroz S."/>
            <person name="Simon-Colin C."/>
            <person name="Alain K."/>
        </authorList>
    </citation>
    <scope>NUCLEOTIDE SEQUENCE</scope>
    <source>
        <strain evidence="2">HW T2.11</strain>
    </source>
</reference>
<dbReference type="EMBL" id="JAESVB010000080">
    <property type="protein sequence ID" value="MCB8878592.1"/>
    <property type="molecule type" value="Genomic_DNA"/>
</dbReference>
<proteinExistence type="predicted"/>
<dbReference type="InterPro" id="IPR008490">
    <property type="entry name" value="Transposase_InsH_N"/>
</dbReference>
<feature type="non-terminal residue" evidence="2">
    <location>
        <position position="1"/>
    </location>
</feature>
<dbReference type="AlphaFoldDB" id="A0A963YYE0"/>
<organism evidence="2 3">
    <name type="scientific">Acidisoma silvae</name>
    <dbReference type="NCBI Taxonomy" id="2802396"/>
    <lineage>
        <taxon>Bacteria</taxon>
        <taxon>Pseudomonadati</taxon>
        <taxon>Pseudomonadota</taxon>
        <taxon>Alphaproteobacteria</taxon>
        <taxon>Acetobacterales</taxon>
        <taxon>Acidocellaceae</taxon>
        <taxon>Acidisoma</taxon>
    </lineage>
</organism>
<dbReference type="Proteomes" id="UP000708298">
    <property type="component" value="Unassembled WGS sequence"/>
</dbReference>
<evidence type="ECO:0000313" key="2">
    <source>
        <dbReference type="EMBL" id="MCB8878592.1"/>
    </source>
</evidence>
<comment type="caution">
    <text evidence="2">The sequence shown here is derived from an EMBL/GenBank/DDBJ whole genome shotgun (WGS) entry which is preliminary data.</text>
</comment>
<evidence type="ECO:0000313" key="3">
    <source>
        <dbReference type="Proteomes" id="UP000708298"/>
    </source>
</evidence>
<protein>
    <submittedName>
        <fullName evidence="2">Transposase</fullName>
    </submittedName>
</protein>
<dbReference type="Pfam" id="PF05598">
    <property type="entry name" value="DUF772"/>
    <property type="match status" value="1"/>
</dbReference>
<feature type="domain" description="Transposase InsH N-terminal" evidence="1">
    <location>
        <begin position="2"/>
        <end position="86"/>
    </location>
</feature>
<evidence type="ECO:0000259" key="1">
    <source>
        <dbReference type="Pfam" id="PF05598"/>
    </source>
</evidence>
<feature type="non-terminal residue" evidence="2">
    <location>
        <position position="176"/>
    </location>
</feature>
<dbReference type="PANTHER" id="PTHR33408:SF2">
    <property type="entry name" value="TRANSPOSASE DDE DOMAIN-CONTAINING PROTEIN"/>
    <property type="match status" value="1"/>
</dbReference>
<reference evidence="2" key="2">
    <citation type="submission" date="2021-01" db="EMBL/GenBank/DDBJ databases">
        <authorList>
            <person name="Mieszkin S."/>
            <person name="Pouder E."/>
            <person name="Alain K."/>
        </authorList>
    </citation>
    <scope>NUCLEOTIDE SEQUENCE</scope>
    <source>
        <strain evidence="2">HW T2.11</strain>
    </source>
</reference>
<accession>A0A963YYE0</accession>
<name>A0A963YYE0_9PROT</name>
<dbReference type="RefSeq" id="WP_227324224.1">
    <property type="nucleotide sequence ID" value="NZ_JAESVB010000080.1"/>
</dbReference>
<sequence>GHPAHLIRDLVSEELDLSAILNVYTELKGYPPYHPAMMVALLLYSYSNGVYSSRRIARACEERLDFQAVTALNQPDFRTISEFRRRHLTALAGLFTQILTLCRRAGLASLNHVAADGTKIKANASKHKAMSYGRMEKAEAELAQEVADWLAQAQVADLAEDTLRGSDQRGDEPPDW</sequence>
<dbReference type="PANTHER" id="PTHR33408">
    <property type="entry name" value="TRANSPOSASE"/>
    <property type="match status" value="1"/>
</dbReference>